<accession>A0A8H5TJB8</accession>
<dbReference type="AlphaFoldDB" id="A0A8H5TJB8"/>
<dbReference type="EMBL" id="JAAOAK010000362">
    <property type="protein sequence ID" value="KAF5670395.1"/>
    <property type="molecule type" value="Genomic_DNA"/>
</dbReference>
<protein>
    <submittedName>
        <fullName evidence="2">Uncharacterized protein</fullName>
    </submittedName>
</protein>
<evidence type="ECO:0000256" key="1">
    <source>
        <dbReference type="SAM" id="MobiDB-lite"/>
    </source>
</evidence>
<evidence type="ECO:0000313" key="3">
    <source>
        <dbReference type="Proteomes" id="UP000562682"/>
    </source>
</evidence>
<gene>
    <name evidence="2" type="ORF">FDENT_11261</name>
</gene>
<keyword evidence="3" id="KW-1185">Reference proteome</keyword>
<sequence>MRKSCDPKEPMSLEERIFRQARIEDLFDDGVQTAPTLHEMVILNTSPNTRRSHRSLEDSGYANGVFDPTVDKDVNLMDSEMTVVKELTEGLVTVTMVGVRTGSNVLQATGTLPDPSSWTDHLHAPRHDQLRLPQAERPDPNHSQDDKMRHQRTSEWTPDDKN</sequence>
<feature type="region of interest" description="Disordered" evidence="1">
    <location>
        <begin position="107"/>
        <end position="162"/>
    </location>
</feature>
<reference evidence="2 3" key="1">
    <citation type="submission" date="2020-05" db="EMBL/GenBank/DDBJ databases">
        <title>Identification and distribution of gene clusters putatively required for synthesis of sphingolipid metabolism inhibitors in phylogenetically diverse species of the filamentous fungus Fusarium.</title>
        <authorList>
            <person name="Kim H.-S."/>
            <person name="Busman M."/>
            <person name="Brown D.W."/>
            <person name="Divon H."/>
            <person name="Uhlig S."/>
            <person name="Proctor R.H."/>
        </authorList>
    </citation>
    <scope>NUCLEOTIDE SEQUENCE [LARGE SCALE GENOMIC DNA]</scope>
    <source>
        <strain evidence="2 3">NRRL 25311</strain>
    </source>
</reference>
<feature type="compositionally biased region" description="Basic and acidic residues" evidence="1">
    <location>
        <begin position="120"/>
        <end position="148"/>
    </location>
</feature>
<organism evidence="2 3">
    <name type="scientific">Fusarium denticulatum</name>
    <dbReference type="NCBI Taxonomy" id="48507"/>
    <lineage>
        <taxon>Eukaryota</taxon>
        <taxon>Fungi</taxon>
        <taxon>Dikarya</taxon>
        <taxon>Ascomycota</taxon>
        <taxon>Pezizomycotina</taxon>
        <taxon>Sordariomycetes</taxon>
        <taxon>Hypocreomycetidae</taxon>
        <taxon>Hypocreales</taxon>
        <taxon>Nectriaceae</taxon>
        <taxon>Fusarium</taxon>
        <taxon>Fusarium fujikuroi species complex</taxon>
    </lineage>
</organism>
<evidence type="ECO:0000313" key="2">
    <source>
        <dbReference type="EMBL" id="KAF5670395.1"/>
    </source>
</evidence>
<name>A0A8H5TJB8_9HYPO</name>
<feature type="compositionally biased region" description="Polar residues" evidence="1">
    <location>
        <begin position="107"/>
        <end position="119"/>
    </location>
</feature>
<dbReference type="Proteomes" id="UP000562682">
    <property type="component" value="Unassembled WGS sequence"/>
</dbReference>
<proteinExistence type="predicted"/>
<comment type="caution">
    <text evidence="2">The sequence shown here is derived from an EMBL/GenBank/DDBJ whole genome shotgun (WGS) entry which is preliminary data.</text>
</comment>